<dbReference type="Gene3D" id="3.40.50.300">
    <property type="entry name" value="P-loop containing nucleotide triphosphate hydrolases"/>
    <property type="match status" value="2"/>
</dbReference>
<feature type="coiled-coil region" evidence="4">
    <location>
        <begin position="264"/>
        <end position="291"/>
    </location>
</feature>
<protein>
    <submittedName>
        <fullName evidence="6">ABC transporter related protein</fullName>
    </submittedName>
</protein>
<dbReference type="InterPro" id="IPR050611">
    <property type="entry name" value="ABCF"/>
</dbReference>
<evidence type="ECO:0000256" key="2">
    <source>
        <dbReference type="ARBA" id="ARBA00022741"/>
    </source>
</evidence>
<dbReference type="Pfam" id="PF00005">
    <property type="entry name" value="ABC_tran"/>
    <property type="match status" value="2"/>
</dbReference>
<feature type="domain" description="ABC transporter" evidence="5">
    <location>
        <begin position="11"/>
        <end position="265"/>
    </location>
</feature>
<dbReference type="EMBL" id="CP001802">
    <property type="protein sequence ID" value="ACY23301.1"/>
    <property type="molecule type" value="Genomic_DNA"/>
</dbReference>
<dbReference type="SUPFAM" id="SSF52540">
    <property type="entry name" value="P-loop containing nucleoside triphosphate hydrolases"/>
    <property type="match status" value="2"/>
</dbReference>
<proteinExistence type="predicted"/>
<evidence type="ECO:0000313" key="7">
    <source>
        <dbReference type="Proteomes" id="UP000001219"/>
    </source>
</evidence>
<dbReference type="RefSeq" id="WP_012835802.1">
    <property type="nucleotide sequence ID" value="NC_013441.1"/>
</dbReference>
<keyword evidence="4" id="KW-0175">Coiled coil</keyword>
<dbReference type="InterPro" id="IPR003439">
    <property type="entry name" value="ABC_transporter-like_ATP-bd"/>
</dbReference>
<dbReference type="Proteomes" id="UP000001219">
    <property type="component" value="Chromosome"/>
</dbReference>
<dbReference type="GO" id="GO:0016887">
    <property type="term" value="F:ATP hydrolysis activity"/>
    <property type="evidence" value="ECO:0007669"/>
    <property type="project" value="InterPro"/>
</dbReference>
<reference evidence="6 7" key="2">
    <citation type="journal article" date="2010" name="Stand. Genomic Sci.">
        <title>Complete genome sequence of Gordonia bronchialis type strain (3410).</title>
        <authorList>
            <person name="Ivanova N."/>
            <person name="Sikorski J."/>
            <person name="Jando M."/>
            <person name="Lapidus A."/>
            <person name="Nolan M."/>
            <person name="Lucas S."/>
            <person name="Del Rio T.G."/>
            <person name="Tice H."/>
            <person name="Copeland A."/>
            <person name="Cheng J.F."/>
            <person name="Chen F."/>
            <person name="Bruce D."/>
            <person name="Goodwin L."/>
            <person name="Pitluck S."/>
            <person name="Mavromatis K."/>
            <person name="Ovchinnikova G."/>
            <person name="Pati A."/>
            <person name="Chen A."/>
            <person name="Palaniappan K."/>
            <person name="Land M."/>
            <person name="Hauser L."/>
            <person name="Chang Y.J."/>
            <person name="Jeffries C.D."/>
            <person name="Chain P."/>
            <person name="Saunders E."/>
            <person name="Han C."/>
            <person name="Detter J.C."/>
            <person name="Brettin T."/>
            <person name="Rohde M."/>
            <person name="Goker M."/>
            <person name="Bristow J."/>
            <person name="Eisen J.A."/>
            <person name="Markowitz V."/>
            <person name="Hugenholtz P."/>
            <person name="Klenk H.P."/>
            <person name="Kyrpides N.C."/>
        </authorList>
    </citation>
    <scope>NUCLEOTIDE SEQUENCE [LARGE SCALE GENOMIC DNA]</scope>
    <source>
        <strain evidence="7">ATCC 25592 / DSM 43247 / BCRC 13721 / JCM 3198 / KCTC 3076 / NBRC 16047 / NCTC 10667</strain>
    </source>
</reference>
<dbReference type="InterPro" id="IPR003593">
    <property type="entry name" value="AAA+_ATPase"/>
</dbReference>
<evidence type="ECO:0000313" key="6">
    <source>
        <dbReference type="EMBL" id="ACY23301.1"/>
    </source>
</evidence>
<dbReference type="OrthoDB" id="3239744at2"/>
<accession>D0L4S6</accession>
<dbReference type="FunFam" id="3.40.50.300:FF:000011">
    <property type="entry name" value="Putative ABC transporter ATP-binding component"/>
    <property type="match status" value="1"/>
</dbReference>
<dbReference type="CDD" id="cd03221">
    <property type="entry name" value="ABCF_EF-3"/>
    <property type="match status" value="1"/>
</dbReference>
<dbReference type="PROSITE" id="PS50893">
    <property type="entry name" value="ABC_TRANSPORTER_2"/>
    <property type="match status" value="2"/>
</dbReference>
<reference evidence="7" key="1">
    <citation type="submission" date="2009-10" db="EMBL/GenBank/DDBJ databases">
        <title>The complete chromosome of Gordonia bronchialis DSM 43247.</title>
        <authorList>
            <consortium name="US DOE Joint Genome Institute (JGI-PGF)"/>
            <person name="Lucas S."/>
            <person name="Copeland A."/>
            <person name="Lapidus A."/>
            <person name="Glavina del Rio T."/>
            <person name="Dalin E."/>
            <person name="Tice H."/>
            <person name="Bruce D."/>
            <person name="Goodwin L."/>
            <person name="Pitluck S."/>
            <person name="Kyrpides N."/>
            <person name="Mavromatis K."/>
            <person name="Ivanova N."/>
            <person name="Ovchinnikova G."/>
            <person name="Saunders E."/>
            <person name="Brettin T."/>
            <person name="Detter J.C."/>
            <person name="Han C."/>
            <person name="Larimer F."/>
            <person name="Land M."/>
            <person name="Hauser L."/>
            <person name="Markowitz V."/>
            <person name="Cheng J.-F."/>
            <person name="Hugenholtz P."/>
            <person name="Woyke T."/>
            <person name="Wu D."/>
            <person name="Jando M."/>
            <person name="Schneider S."/>
            <person name="Goeker M."/>
            <person name="Klenk H.-P."/>
            <person name="Eisen J.A."/>
        </authorList>
    </citation>
    <scope>NUCLEOTIDE SEQUENCE [LARGE SCALE GENOMIC DNA]</scope>
    <source>
        <strain evidence="7">ATCC 25592 / DSM 43247 / BCRC 13721 / JCM 3198 / KCTC 3076 / NBRC 16047 / NCTC 10667</strain>
    </source>
</reference>
<evidence type="ECO:0000259" key="5">
    <source>
        <dbReference type="PROSITE" id="PS50893"/>
    </source>
</evidence>
<dbReference type="eggNOG" id="COG0488">
    <property type="taxonomic scope" value="Bacteria"/>
</dbReference>
<keyword evidence="3" id="KW-0067">ATP-binding</keyword>
<dbReference type="KEGG" id="gbr:Gbro_4140"/>
<dbReference type="PANTHER" id="PTHR19211:SF14">
    <property type="entry name" value="ATP-BINDING CASSETTE SUB-FAMILY F MEMBER 1"/>
    <property type="match status" value="1"/>
</dbReference>
<name>D0L4S6_GORB4</name>
<feature type="domain" description="ABC transporter" evidence="5">
    <location>
        <begin position="339"/>
        <end position="543"/>
    </location>
</feature>
<evidence type="ECO:0000256" key="3">
    <source>
        <dbReference type="ARBA" id="ARBA00022840"/>
    </source>
</evidence>
<dbReference type="AlphaFoldDB" id="D0L4S6"/>
<gene>
    <name evidence="6" type="ordered locus">Gbro_4140</name>
</gene>
<dbReference type="HOGENOM" id="CLU_000604_36_0_11"/>
<keyword evidence="2" id="KW-0547">Nucleotide-binding</keyword>
<keyword evidence="7" id="KW-1185">Reference proteome</keyword>
<dbReference type="PANTHER" id="PTHR19211">
    <property type="entry name" value="ATP-BINDING TRANSPORT PROTEIN-RELATED"/>
    <property type="match status" value="1"/>
</dbReference>
<evidence type="ECO:0000256" key="1">
    <source>
        <dbReference type="ARBA" id="ARBA00022737"/>
    </source>
</evidence>
<organism evidence="6 7">
    <name type="scientific">Gordonia bronchialis (strain ATCC 25592 / DSM 43247 / BCRC 13721 / JCM 3198 / KCTC 3076 / NBRC 16047 / NCTC 10667)</name>
    <name type="common">Rhodococcus bronchialis</name>
    <dbReference type="NCBI Taxonomy" id="526226"/>
    <lineage>
        <taxon>Bacteria</taxon>
        <taxon>Bacillati</taxon>
        <taxon>Actinomycetota</taxon>
        <taxon>Actinomycetes</taxon>
        <taxon>Mycobacteriales</taxon>
        <taxon>Gordoniaceae</taxon>
        <taxon>Gordonia</taxon>
    </lineage>
</organism>
<dbReference type="InterPro" id="IPR027417">
    <property type="entry name" value="P-loop_NTPase"/>
</dbReference>
<sequence length="548" mass="59131">MSEELQFPARARASIVVTGASVLLGARRVLYDVDMTVSPGSRIAVVGENGRGKSTLLHVLAGTVEPDAGSVTRIGTVGVAEQEMSTGTDDTRTVGDAVAEAIIDSLTALRDLDDASVALAGEQDEAADAYADALHRAEMLDAWDAERRVQIALEGLDAEQDWDRLLASLSVGQRYRVRLACLLGGDTDFLLLDEPTNHLDRSGLDFLTERISSWPGGVVVVSHDRVLLADVAETLIDLDPSPDGRPRVYGGGYQGFRSGQVADRQRWEHQYSRQVAQRNRLEADLAVAQDRLEDGWRPEKGAGRHERATRAPGLVRNIHRRQDALEAHAVEIPEPPLALSFPDLAVPADEALLSADDITVYERLSTPVSLRVAGASRLVVVGPNGAGKSTLLGALAGELPITTGHLERSDLARAGLLHQESTLPQHLRAADAYRGHVDRLILAGVIGDDDTVPLPSLGLLRTDEEDQRVGDLSMGQQRRLELAMTLAARPNVLLLDEPTNHLSISLVDELTDALQLTPAAVVLSTHDRQLLRDVANWPHLPLQASPPP</sequence>
<dbReference type="STRING" id="526226.Gbro_4140"/>
<dbReference type="GO" id="GO:0005524">
    <property type="term" value="F:ATP binding"/>
    <property type="evidence" value="ECO:0007669"/>
    <property type="project" value="UniProtKB-KW"/>
</dbReference>
<evidence type="ECO:0000256" key="4">
    <source>
        <dbReference type="SAM" id="Coils"/>
    </source>
</evidence>
<keyword evidence="1" id="KW-0677">Repeat</keyword>
<dbReference type="SMART" id="SM00382">
    <property type="entry name" value="AAA"/>
    <property type="match status" value="2"/>
</dbReference>